<comment type="similarity">
    <text evidence="12">Belongs to the carbohydrate kinase PfkB family. Ribokinase subfamily.</text>
</comment>
<dbReference type="PRINTS" id="PR00990">
    <property type="entry name" value="RIBOKINASE"/>
</dbReference>
<feature type="binding site" evidence="12">
    <location>
        <begin position="248"/>
        <end position="249"/>
    </location>
    <ligand>
        <name>ATP</name>
        <dbReference type="ChEBI" id="CHEBI:30616"/>
    </ligand>
</feature>
<keyword evidence="8 12" id="KW-0067">ATP-binding</keyword>
<feature type="binding site" evidence="12">
    <location>
        <begin position="217"/>
        <end position="222"/>
    </location>
    <ligand>
        <name>ATP</name>
        <dbReference type="ChEBI" id="CHEBI:30616"/>
    </ligand>
</feature>
<dbReference type="PROSITE" id="PS00584">
    <property type="entry name" value="PFKB_KINASES_2"/>
    <property type="match status" value="1"/>
</dbReference>
<feature type="binding site" evidence="12">
    <location>
        <position position="179"/>
    </location>
    <ligand>
        <name>ATP</name>
        <dbReference type="ChEBI" id="CHEBI:30616"/>
    </ligand>
</feature>
<feature type="binding site" evidence="12">
    <location>
        <position position="245"/>
    </location>
    <ligand>
        <name>K(+)</name>
        <dbReference type="ChEBI" id="CHEBI:29103"/>
    </ligand>
</feature>
<comment type="subcellular location">
    <subcellularLocation>
        <location evidence="12">Cytoplasm</location>
    </subcellularLocation>
</comment>
<feature type="binding site" evidence="12">
    <location>
        <begin position="9"/>
        <end position="11"/>
    </location>
    <ligand>
        <name>substrate</name>
    </ligand>
</feature>
<dbReference type="Gene3D" id="3.40.1190.20">
    <property type="match status" value="1"/>
</dbReference>
<dbReference type="InterPro" id="IPR002173">
    <property type="entry name" value="Carboh/pur_kinase_PfkB_CS"/>
</dbReference>
<protein>
    <recommendedName>
        <fullName evidence="3 12">Ribokinase</fullName>
        <shortName evidence="12">RK</shortName>
        <ecNumber evidence="2 12">2.7.1.15</ecNumber>
    </recommendedName>
</protein>
<dbReference type="InterPro" id="IPR011611">
    <property type="entry name" value="PfkB_dom"/>
</dbReference>
<sequence length="324" mass="32022">MITVFGSINLDLVAVVERLPLPGETAAGPDHQNFPGGKGANQALAARRAGADVAMTAAVGTDVFAAPALANLEAAGVDLSGVRRLDGATGIAMIGVEASGENLIIVASGVNARVSASWLKGKLPQGSLLLMQMETPAAEIRAAIAAAREAGATVILNTAPAGDPAVSELASLSDIVIANESEAMEIAAKLGLPGEPEAFVRTVAEGRLGSARLAVVTLGAKGVIAHDGTALYSVPTPKVRVVDTTGAGDAFCGAFAAALDRGDELGAALAFGVAAGSLACTANGAQGSAPDAAAIRQLAATLPISRSLLHANTAPEAENSLGKA</sequence>
<dbReference type="EMBL" id="CP013068">
    <property type="protein sequence ID" value="ALV26232.1"/>
    <property type="molecule type" value="Genomic_DNA"/>
</dbReference>
<dbReference type="SUPFAM" id="SSF53613">
    <property type="entry name" value="Ribokinase-like"/>
    <property type="match status" value="1"/>
</dbReference>
<dbReference type="InterPro" id="IPR029056">
    <property type="entry name" value="Ribokinase-like"/>
</dbReference>
<reference evidence="14 15" key="1">
    <citation type="submission" date="2015-10" db="EMBL/GenBank/DDBJ databases">
        <title>The world's first case of liver abscess caused by Pannonibacter phragmitetus.</title>
        <authorList>
            <person name="Ming D."/>
            <person name="Wang M."/>
            <person name="Zhou Y."/>
            <person name="Jiang T."/>
            <person name="Hu S."/>
        </authorList>
    </citation>
    <scope>NUCLEOTIDE SEQUENCE [LARGE SCALE GENOMIC DNA]</scope>
    <source>
        <strain evidence="14 15">31801</strain>
    </source>
</reference>
<evidence type="ECO:0000256" key="10">
    <source>
        <dbReference type="ARBA" id="ARBA00022958"/>
    </source>
</evidence>
<evidence type="ECO:0000256" key="11">
    <source>
        <dbReference type="ARBA" id="ARBA00023277"/>
    </source>
</evidence>
<dbReference type="STRING" id="121719.APZ00_03395"/>
<feature type="binding site" evidence="12">
    <location>
        <begin position="37"/>
        <end position="41"/>
    </location>
    <ligand>
        <name>substrate</name>
    </ligand>
</feature>
<keyword evidence="6 12" id="KW-0547">Nucleotide-binding</keyword>
<dbReference type="RefSeq" id="WP_058898042.1">
    <property type="nucleotide sequence ID" value="NZ_CP013068.1"/>
</dbReference>
<evidence type="ECO:0000256" key="2">
    <source>
        <dbReference type="ARBA" id="ARBA00012035"/>
    </source>
</evidence>
<dbReference type="GO" id="GO:0019303">
    <property type="term" value="P:D-ribose catabolic process"/>
    <property type="evidence" value="ECO:0007669"/>
    <property type="project" value="UniProtKB-UniRule"/>
</dbReference>
<keyword evidence="15" id="KW-1185">Reference proteome</keyword>
<evidence type="ECO:0000256" key="3">
    <source>
        <dbReference type="ARBA" id="ARBA00016943"/>
    </source>
</evidence>
<feature type="binding site" evidence="12">
    <location>
        <position position="288"/>
    </location>
    <ligand>
        <name>K(+)</name>
        <dbReference type="ChEBI" id="CHEBI:29103"/>
    </ligand>
</feature>
<feature type="binding site" evidence="12">
    <location>
        <position position="284"/>
    </location>
    <ligand>
        <name>K(+)</name>
        <dbReference type="ChEBI" id="CHEBI:29103"/>
    </ligand>
</feature>
<dbReference type="AlphaFoldDB" id="A0A0U3N0C0"/>
<evidence type="ECO:0000313" key="15">
    <source>
        <dbReference type="Proteomes" id="UP000064921"/>
    </source>
</evidence>
<keyword evidence="7 12" id="KW-0418">Kinase</keyword>
<comment type="function">
    <text evidence="12">Catalyzes the phosphorylation of ribose at O-5 in a reaction requiring ATP and magnesium. The resulting D-ribose-5-phosphate can then be used either for sythesis of nucleotides, histidine, and tryptophan, or as a component of the pentose phosphate pathway.</text>
</comment>
<dbReference type="CDD" id="cd01174">
    <property type="entry name" value="ribokinase"/>
    <property type="match status" value="1"/>
</dbReference>
<feature type="binding site" evidence="12">
    <location>
        <position position="282"/>
    </location>
    <ligand>
        <name>K(+)</name>
        <dbReference type="ChEBI" id="CHEBI:29103"/>
    </ligand>
</feature>
<dbReference type="PANTHER" id="PTHR10584">
    <property type="entry name" value="SUGAR KINASE"/>
    <property type="match status" value="1"/>
</dbReference>
<keyword evidence="11 12" id="KW-0119">Carbohydrate metabolism</keyword>
<dbReference type="InterPro" id="IPR002139">
    <property type="entry name" value="Ribo/fructo_kinase"/>
</dbReference>
<comment type="pathway">
    <text evidence="12">Carbohydrate metabolism; D-ribose degradation; D-ribose 5-phosphate from beta-D-ribopyranose: step 2/2.</text>
</comment>
<dbReference type="KEGG" id="pphr:APZ00_03395"/>
<dbReference type="HAMAP" id="MF_01987">
    <property type="entry name" value="Ribokinase"/>
    <property type="match status" value="1"/>
</dbReference>
<keyword evidence="9 12" id="KW-0460">Magnesium</keyword>
<feature type="binding site" evidence="12">
    <location>
        <position position="249"/>
    </location>
    <ligand>
        <name>substrate</name>
    </ligand>
</feature>
<feature type="domain" description="Carbohydrate kinase PfkB" evidence="13">
    <location>
        <begin position="2"/>
        <end position="291"/>
    </location>
</feature>
<keyword evidence="4 12" id="KW-0808">Transferase</keyword>
<evidence type="ECO:0000259" key="13">
    <source>
        <dbReference type="Pfam" id="PF00294"/>
    </source>
</evidence>
<comment type="similarity">
    <text evidence="1">Belongs to the carbohydrate kinase pfkB family.</text>
</comment>
<evidence type="ECO:0000256" key="1">
    <source>
        <dbReference type="ARBA" id="ARBA00005380"/>
    </source>
</evidence>
<evidence type="ECO:0000256" key="7">
    <source>
        <dbReference type="ARBA" id="ARBA00022777"/>
    </source>
</evidence>
<evidence type="ECO:0000256" key="9">
    <source>
        <dbReference type="ARBA" id="ARBA00022842"/>
    </source>
</evidence>
<dbReference type="UniPathway" id="UPA00916">
    <property type="reaction ID" value="UER00889"/>
</dbReference>
<keyword evidence="5 12" id="KW-0479">Metal-binding</keyword>
<feature type="binding site" evidence="12">
    <location>
        <position position="279"/>
    </location>
    <ligand>
        <name>K(+)</name>
        <dbReference type="ChEBI" id="CHEBI:29103"/>
    </ligand>
</feature>
<gene>
    <name evidence="12" type="primary">rbsK</name>
    <name evidence="14" type="ORF">APZ00_03395</name>
</gene>
<dbReference type="Proteomes" id="UP000064921">
    <property type="component" value="Chromosome"/>
</dbReference>
<dbReference type="PANTHER" id="PTHR10584:SF166">
    <property type="entry name" value="RIBOKINASE"/>
    <property type="match status" value="1"/>
</dbReference>
<comment type="catalytic activity">
    <reaction evidence="12">
        <text>D-ribose + ATP = D-ribose 5-phosphate + ADP + H(+)</text>
        <dbReference type="Rhea" id="RHEA:13697"/>
        <dbReference type="ChEBI" id="CHEBI:15378"/>
        <dbReference type="ChEBI" id="CHEBI:30616"/>
        <dbReference type="ChEBI" id="CHEBI:47013"/>
        <dbReference type="ChEBI" id="CHEBI:78346"/>
        <dbReference type="ChEBI" id="CHEBI:456216"/>
        <dbReference type="EC" id="2.7.1.15"/>
    </reaction>
</comment>
<dbReference type="eggNOG" id="COG0524">
    <property type="taxonomic scope" value="Bacteria"/>
</dbReference>
<dbReference type="GO" id="GO:0005524">
    <property type="term" value="F:ATP binding"/>
    <property type="evidence" value="ECO:0007669"/>
    <property type="project" value="UniProtKB-UniRule"/>
</dbReference>
<keyword evidence="12" id="KW-0963">Cytoplasm</keyword>
<name>A0A0U3N0C0_9HYPH</name>
<feature type="binding site" evidence="12">
    <location>
        <position position="243"/>
    </location>
    <ligand>
        <name>K(+)</name>
        <dbReference type="ChEBI" id="CHEBI:29103"/>
    </ligand>
</feature>
<evidence type="ECO:0000256" key="5">
    <source>
        <dbReference type="ARBA" id="ARBA00022723"/>
    </source>
</evidence>
<accession>A0A0U3N0C0</accession>
<feature type="active site" description="Proton acceptor" evidence="12">
    <location>
        <position position="249"/>
    </location>
</feature>
<evidence type="ECO:0000256" key="8">
    <source>
        <dbReference type="ARBA" id="ARBA00022840"/>
    </source>
</evidence>
<dbReference type="InterPro" id="IPR011877">
    <property type="entry name" value="Ribokinase"/>
</dbReference>
<evidence type="ECO:0000313" key="14">
    <source>
        <dbReference type="EMBL" id="ALV26232.1"/>
    </source>
</evidence>
<evidence type="ECO:0000256" key="6">
    <source>
        <dbReference type="ARBA" id="ARBA00022741"/>
    </source>
</evidence>
<feature type="binding site" evidence="12">
    <location>
        <position position="134"/>
    </location>
    <ligand>
        <name>substrate</name>
    </ligand>
</feature>
<dbReference type="GO" id="GO:0005829">
    <property type="term" value="C:cytosol"/>
    <property type="evidence" value="ECO:0007669"/>
    <property type="project" value="TreeGrafter"/>
</dbReference>
<dbReference type="GO" id="GO:0004747">
    <property type="term" value="F:ribokinase activity"/>
    <property type="evidence" value="ECO:0007669"/>
    <property type="project" value="UniProtKB-UniRule"/>
</dbReference>
<comment type="caution">
    <text evidence="12">Lacks conserved residue(s) required for the propagation of feature annotation.</text>
</comment>
<keyword evidence="10 12" id="KW-0630">Potassium</keyword>
<comment type="cofactor">
    <cofactor evidence="12">
        <name>Mg(2+)</name>
        <dbReference type="ChEBI" id="CHEBI:18420"/>
    </cofactor>
    <text evidence="12">Requires a divalent cation, most likely magnesium in vivo, as an electrophilic catalyst to aid phosphoryl group transfer. It is the chelate of the metal and the nucleotide that is the actual substrate.</text>
</comment>
<comment type="activity regulation">
    <text evidence="12">Activated by a monovalent cation that binds near, but not in, the active site. The most likely occupant of the site in vivo is potassium. Ion binding induces a conformational change that may alter substrate affinity.</text>
</comment>
<evidence type="ECO:0000256" key="12">
    <source>
        <dbReference type="HAMAP-Rule" id="MF_01987"/>
    </source>
</evidence>
<evidence type="ECO:0000256" key="4">
    <source>
        <dbReference type="ARBA" id="ARBA00022679"/>
    </source>
</evidence>
<dbReference type="EC" id="2.7.1.15" evidence="2 12"/>
<proteinExistence type="inferred from homology"/>
<comment type="subunit">
    <text evidence="12">Homodimer.</text>
</comment>
<organism evidence="14 15">
    <name type="scientific">Pannonibacter phragmitetus</name>
    <dbReference type="NCBI Taxonomy" id="121719"/>
    <lineage>
        <taxon>Bacteria</taxon>
        <taxon>Pseudomonadati</taxon>
        <taxon>Pseudomonadota</taxon>
        <taxon>Alphaproteobacteria</taxon>
        <taxon>Hyphomicrobiales</taxon>
        <taxon>Stappiaceae</taxon>
        <taxon>Pannonibacter</taxon>
    </lineage>
</organism>
<dbReference type="Pfam" id="PF00294">
    <property type="entry name" value="PfkB"/>
    <property type="match status" value="1"/>
</dbReference>
<dbReference type="GO" id="GO:0046872">
    <property type="term" value="F:metal ion binding"/>
    <property type="evidence" value="ECO:0007669"/>
    <property type="project" value="UniProtKB-KW"/>
</dbReference>